<dbReference type="Pfam" id="PF12375">
    <property type="entry name" value="DUF3653"/>
    <property type="match status" value="1"/>
</dbReference>
<name>A0AAU6VHM8_UNCXX</name>
<sequence>MKYHEMSKNYIFRELQCQLSIKETAELCFKSVRTVKQWDSGKIIPPECKRLMRMHAGYELNKSEQWQGFKIVNEQLILPTGQALSPQQILMGAALVEISASDDIRTRSRLLKYARVIAKLMK</sequence>
<accession>A0AAU6VHM8</accession>
<evidence type="ECO:0000313" key="1">
    <source>
        <dbReference type="EMBL" id="XAG85661.1"/>
    </source>
</evidence>
<gene>
    <name evidence="1" type="ORF">MRM63_06725</name>
</gene>
<protein>
    <submittedName>
        <fullName evidence="1">DUF3653 domain-containing protein</fullName>
    </submittedName>
</protein>
<dbReference type="AlphaFoldDB" id="A0AAU6VHM8"/>
<reference evidence="1" key="1">
    <citation type="submission" date="2022-03" db="EMBL/GenBank/DDBJ databases">
        <title>Sea Food Isolates.</title>
        <authorList>
            <person name="Li c."/>
        </authorList>
    </citation>
    <scope>NUCLEOTIDE SEQUENCE</scope>
    <source>
        <strain evidence="1">19MO03SA05</strain>
    </source>
</reference>
<dbReference type="EMBL" id="CP095350">
    <property type="protein sequence ID" value="XAG85661.1"/>
    <property type="molecule type" value="Genomic_DNA"/>
</dbReference>
<proteinExistence type="predicted"/>
<organism evidence="1">
    <name type="scientific">bacterium 19MO03SA05</name>
    <dbReference type="NCBI Taxonomy" id="2920620"/>
    <lineage>
        <taxon>Bacteria</taxon>
    </lineage>
</organism>
<dbReference type="InterPro" id="IPR021077">
    <property type="entry name" value="Phage_phi-Lf_Orf112"/>
</dbReference>